<accession>A0ABD6AB62</accession>
<protein>
    <recommendedName>
        <fullName evidence="4">HpaB/PvcC/4-BUDH N-terminal domain-containing protein</fullName>
    </recommendedName>
</protein>
<keyword evidence="3" id="KW-1185">Reference proteome</keyword>
<organism evidence="2 3">
    <name type="scientific">Halomarina halobia</name>
    <dbReference type="NCBI Taxonomy" id="3033386"/>
    <lineage>
        <taxon>Archaea</taxon>
        <taxon>Methanobacteriati</taxon>
        <taxon>Methanobacteriota</taxon>
        <taxon>Stenosarchaea group</taxon>
        <taxon>Halobacteria</taxon>
        <taxon>Halobacteriales</taxon>
        <taxon>Natronomonadaceae</taxon>
        <taxon>Halomarina</taxon>
    </lineage>
</organism>
<evidence type="ECO:0008006" key="4">
    <source>
        <dbReference type="Google" id="ProtNLM"/>
    </source>
</evidence>
<dbReference type="EMBL" id="JBHTBF010000002">
    <property type="protein sequence ID" value="MFC7317819.1"/>
    <property type="molecule type" value="Genomic_DNA"/>
</dbReference>
<dbReference type="GeneID" id="79315498"/>
<evidence type="ECO:0000313" key="2">
    <source>
        <dbReference type="EMBL" id="MFC7317819.1"/>
    </source>
</evidence>
<dbReference type="Gene3D" id="1.10.3140.10">
    <property type="entry name" value="4-hydroxybutyryl-coa dehydratase, domain 1"/>
    <property type="match status" value="1"/>
</dbReference>
<evidence type="ECO:0000256" key="1">
    <source>
        <dbReference type="SAM" id="MobiDB-lite"/>
    </source>
</evidence>
<name>A0ABD6AB62_9EURY</name>
<dbReference type="RefSeq" id="WP_276302941.1">
    <property type="nucleotide sequence ID" value="NZ_CP119992.1"/>
</dbReference>
<gene>
    <name evidence="2" type="ORF">ACFQPE_13620</name>
</gene>
<proteinExistence type="predicted"/>
<sequence>MATRIRSDDLGSLRDDRTVDARGERVDDVTEHPATRVSAAADIGPDCEDRP</sequence>
<reference evidence="2 3" key="1">
    <citation type="journal article" date="2019" name="Int. J. Syst. Evol. Microbiol.">
        <title>The Global Catalogue of Microorganisms (GCM) 10K type strain sequencing project: providing services to taxonomists for standard genome sequencing and annotation.</title>
        <authorList>
            <consortium name="The Broad Institute Genomics Platform"/>
            <consortium name="The Broad Institute Genome Sequencing Center for Infectious Disease"/>
            <person name="Wu L."/>
            <person name="Ma J."/>
        </authorList>
    </citation>
    <scope>NUCLEOTIDE SEQUENCE [LARGE SCALE GENOMIC DNA]</scope>
    <source>
        <strain evidence="2 3">PSR21</strain>
    </source>
</reference>
<feature type="region of interest" description="Disordered" evidence="1">
    <location>
        <begin position="16"/>
        <end position="51"/>
    </location>
</feature>
<dbReference type="AlphaFoldDB" id="A0ABD6AB62"/>
<feature type="compositionally biased region" description="Basic and acidic residues" evidence="1">
    <location>
        <begin position="16"/>
        <end position="34"/>
    </location>
</feature>
<evidence type="ECO:0000313" key="3">
    <source>
        <dbReference type="Proteomes" id="UP001596547"/>
    </source>
</evidence>
<comment type="caution">
    <text evidence="2">The sequence shown here is derived from an EMBL/GenBank/DDBJ whole genome shotgun (WGS) entry which is preliminary data.</text>
</comment>
<dbReference type="Proteomes" id="UP001596547">
    <property type="component" value="Unassembled WGS sequence"/>
</dbReference>